<feature type="coiled-coil region" evidence="1">
    <location>
        <begin position="203"/>
        <end position="255"/>
    </location>
</feature>
<organism evidence="3 4">
    <name type="scientific">Desulfovibrio psychrotolerans</name>
    <dbReference type="NCBI Taxonomy" id="415242"/>
    <lineage>
        <taxon>Bacteria</taxon>
        <taxon>Pseudomonadati</taxon>
        <taxon>Thermodesulfobacteriota</taxon>
        <taxon>Desulfovibrionia</taxon>
        <taxon>Desulfovibrionales</taxon>
        <taxon>Desulfovibrionaceae</taxon>
        <taxon>Desulfovibrio</taxon>
    </lineage>
</organism>
<dbReference type="Proteomes" id="UP000503820">
    <property type="component" value="Unassembled WGS sequence"/>
</dbReference>
<feature type="region of interest" description="Disordered" evidence="2">
    <location>
        <begin position="1"/>
        <end position="54"/>
    </location>
</feature>
<accession>A0A7J0BVK4</accession>
<evidence type="ECO:0000313" key="4">
    <source>
        <dbReference type="Proteomes" id="UP000503820"/>
    </source>
</evidence>
<dbReference type="RefSeq" id="WP_174410348.1">
    <property type="nucleotide sequence ID" value="NZ_BLVP01000009.1"/>
</dbReference>
<evidence type="ECO:0000256" key="2">
    <source>
        <dbReference type="SAM" id="MobiDB-lite"/>
    </source>
</evidence>
<dbReference type="EMBL" id="BLVP01000009">
    <property type="protein sequence ID" value="GFM37708.1"/>
    <property type="molecule type" value="Genomic_DNA"/>
</dbReference>
<gene>
    <name evidence="3" type="ORF">DSM19430T_23920</name>
</gene>
<evidence type="ECO:0000256" key="1">
    <source>
        <dbReference type="SAM" id="Coils"/>
    </source>
</evidence>
<protein>
    <recommendedName>
        <fullName evidence="5">DUF3102 domain-containing protein</fullName>
    </recommendedName>
</protein>
<comment type="caution">
    <text evidence="3">The sequence shown here is derived from an EMBL/GenBank/DDBJ whole genome shotgun (WGS) entry which is preliminary data.</text>
</comment>
<reference evidence="3 4" key="1">
    <citation type="submission" date="2020-05" db="EMBL/GenBank/DDBJ databases">
        <title>Draft genome sequence of Desulfovibrio psychrotolerans JS1T.</title>
        <authorList>
            <person name="Ueno A."/>
            <person name="Tamazawa S."/>
            <person name="Tamamura S."/>
            <person name="Murakami T."/>
            <person name="Kiyama T."/>
            <person name="Inomata H."/>
            <person name="Amano Y."/>
            <person name="Miyakawa K."/>
            <person name="Tamaki H."/>
            <person name="Naganuma T."/>
            <person name="Kaneko K."/>
        </authorList>
    </citation>
    <scope>NUCLEOTIDE SEQUENCE [LARGE SCALE GENOMIC DNA]</scope>
    <source>
        <strain evidence="3 4">JS1</strain>
    </source>
</reference>
<proteinExistence type="predicted"/>
<evidence type="ECO:0008006" key="5">
    <source>
        <dbReference type="Google" id="ProtNLM"/>
    </source>
</evidence>
<sequence>MPDTDTSTMIDALNTAAPAGKPLADVYQEAETASTGRGRPSTASSTPEPLPELPGAVATLETTRQMASALTGAVTKQQVQLAEMVGQLRAFDFMQQFTGLARLKFLAELRETKAYKGQQAMNAKGELVGMNSFEDVCDVLGISLSKAKEDLQNLALFGEEFLEASQRLGLGYRQLRQLRALPEDTRQLVIEGEAVRSNDPEALKDLLEDLAARNATIRKEKEEIAADLAARDKVLEDKGRKLDEAQTELAKIKTLPPDKRILLEAEREADARKKLDAAMLDLIGAAVQAFAVSNGVLMSPDGTSVPTARYVHEVWSHTCVRLNEMLHENGVDVDFRQIVYPEWMRGVDEKRGYGAGHTPQTEDN</sequence>
<evidence type="ECO:0000313" key="3">
    <source>
        <dbReference type="EMBL" id="GFM37708.1"/>
    </source>
</evidence>
<name>A0A7J0BVK4_9BACT</name>
<feature type="compositionally biased region" description="Polar residues" evidence="2">
    <location>
        <begin position="31"/>
        <end position="47"/>
    </location>
</feature>
<keyword evidence="1" id="KW-0175">Coiled coil</keyword>
<dbReference type="AlphaFoldDB" id="A0A7J0BVK4"/>
<keyword evidence="4" id="KW-1185">Reference proteome</keyword>